<protein>
    <recommendedName>
        <fullName evidence="3">Thioredoxin</fullName>
    </recommendedName>
</protein>
<comment type="caution">
    <text evidence="7">The sequence shown here is derived from an EMBL/GenBank/DDBJ whole genome shotgun (WGS) entry which is preliminary data.</text>
</comment>
<dbReference type="GO" id="GO:0015035">
    <property type="term" value="F:protein-disulfide reductase activity"/>
    <property type="evidence" value="ECO:0007669"/>
    <property type="project" value="InterPro"/>
</dbReference>
<evidence type="ECO:0000256" key="2">
    <source>
        <dbReference type="ARBA" id="ARBA00023157"/>
    </source>
</evidence>
<dbReference type="NCBIfam" id="TIGR01068">
    <property type="entry name" value="thioredoxin"/>
    <property type="match status" value="1"/>
</dbReference>
<dbReference type="PANTHER" id="PTHR46115">
    <property type="entry name" value="THIOREDOXIN-LIKE PROTEIN 1"/>
    <property type="match status" value="1"/>
</dbReference>
<dbReference type="PRINTS" id="PR00421">
    <property type="entry name" value="THIOREDOXIN"/>
</dbReference>
<accession>A0A1B8AXW7</accession>
<keyword evidence="8" id="KW-1185">Reference proteome</keyword>
<dbReference type="PROSITE" id="PS00194">
    <property type="entry name" value="THIOREDOXIN_1"/>
    <property type="match status" value="1"/>
</dbReference>
<dbReference type="Proteomes" id="UP000091967">
    <property type="component" value="Unassembled WGS sequence"/>
</dbReference>
<keyword evidence="5" id="KW-0676">Redox-active center</keyword>
<reference evidence="7 8" key="1">
    <citation type="submission" date="2016-06" db="EMBL/GenBank/DDBJ databases">
        <title>Living apart together: crosstalk between the core and supernumerary genomes in a fungal plant pathogen.</title>
        <authorList>
            <person name="Vanheule A."/>
            <person name="Audenaert K."/>
            <person name="Warris S."/>
            <person name="Van De Geest H."/>
            <person name="Schijlen E."/>
            <person name="Hofte M."/>
            <person name="De Saeger S."/>
            <person name="Haesaert G."/>
            <person name="Waalwijk C."/>
            <person name="Van Der Lee T."/>
        </authorList>
    </citation>
    <scope>NUCLEOTIDE SEQUENCE [LARGE SCALE GENOMIC DNA]</scope>
    <source>
        <strain evidence="7 8">2516</strain>
    </source>
</reference>
<dbReference type="EMBL" id="LYXU01000002">
    <property type="protein sequence ID" value="OBS25264.1"/>
    <property type="molecule type" value="Genomic_DNA"/>
</dbReference>
<feature type="domain" description="Thioredoxin" evidence="6">
    <location>
        <begin position="1"/>
        <end position="106"/>
    </location>
</feature>
<feature type="active site" description="Nucleophile" evidence="4">
    <location>
        <position position="31"/>
    </location>
</feature>
<keyword evidence="2 5" id="KW-1015">Disulfide bond</keyword>
<dbReference type="InterPro" id="IPR036249">
    <property type="entry name" value="Thioredoxin-like_sf"/>
</dbReference>
<dbReference type="STRING" id="36050.A0A1B8AXW7"/>
<dbReference type="SUPFAM" id="SSF52833">
    <property type="entry name" value="Thioredoxin-like"/>
    <property type="match status" value="1"/>
</dbReference>
<feature type="disulfide bond" description="Redox-active" evidence="5">
    <location>
        <begin position="31"/>
        <end position="34"/>
    </location>
</feature>
<comment type="similarity">
    <text evidence="1 3">Belongs to the thioredoxin family.</text>
</comment>
<evidence type="ECO:0000313" key="8">
    <source>
        <dbReference type="Proteomes" id="UP000091967"/>
    </source>
</evidence>
<evidence type="ECO:0000256" key="3">
    <source>
        <dbReference type="PIRNR" id="PIRNR000077"/>
    </source>
</evidence>
<evidence type="ECO:0000256" key="1">
    <source>
        <dbReference type="ARBA" id="ARBA00008987"/>
    </source>
</evidence>
<proteinExistence type="inferred from homology"/>
<dbReference type="Gene3D" id="3.40.30.10">
    <property type="entry name" value="Glutaredoxin"/>
    <property type="match status" value="1"/>
</dbReference>
<evidence type="ECO:0000256" key="5">
    <source>
        <dbReference type="PIRSR" id="PIRSR000077-4"/>
    </source>
</evidence>
<dbReference type="OMA" id="WCIPSVF"/>
<dbReference type="PIRSF" id="PIRSF000077">
    <property type="entry name" value="Thioredoxin"/>
    <property type="match status" value="1"/>
</dbReference>
<dbReference type="InterPro" id="IPR005746">
    <property type="entry name" value="Thioredoxin"/>
</dbReference>
<dbReference type="InterPro" id="IPR013766">
    <property type="entry name" value="Thioredoxin_domain"/>
</dbReference>
<organism evidence="7 8">
    <name type="scientific">Fusarium poae</name>
    <dbReference type="NCBI Taxonomy" id="36050"/>
    <lineage>
        <taxon>Eukaryota</taxon>
        <taxon>Fungi</taxon>
        <taxon>Dikarya</taxon>
        <taxon>Ascomycota</taxon>
        <taxon>Pezizomycotina</taxon>
        <taxon>Sordariomycetes</taxon>
        <taxon>Hypocreomycetidae</taxon>
        <taxon>Hypocreales</taxon>
        <taxon>Nectriaceae</taxon>
        <taxon>Fusarium</taxon>
    </lineage>
</organism>
<feature type="active site" description="Nucleophile" evidence="4">
    <location>
        <position position="34"/>
    </location>
</feature>
<name>A0A1B8AXW7_FUSPO</name>
<evidence type="ECO:0000259" key="6">
    <source>
        <dbReference type="PROSITE" id="PS51352"/>
    </source>
</evidence>
<dbReference type="PROSITE" id="PS51352">
    <property type="entry name" value="THIOREDOXIN_2"/>
    <property type="match status" value="1"/>
</dbReference>
<evidence type="ECO:0000256" key="4">
    <source>
        <dbReference type="PIRSR" id="PIRSR000077-1"/>
    </source>
</evidence>
<gene>
    <name evidence="7" type="ORF">FPOA_05797</name>
</gene>
<feature type="site" description="Contributes to redox potential value" evidence="4">
    <location>
        <position position="32"/>
    </location>
</feature>
<feature type="site" description="Deprotonates C-terminal active site Cys" evidence="4">
    <location>
        <position position="25"/>
    </location>
</feature>
<dbReference type="FunFam" id="3.40.30.10:FF:000245">
    <property type="entry name" value="Thioredoxin"/>
    <property type="match status" value="1"/>
</dbReference>
<dbReference type="Pfam" id="PF00085">
    <property type="entry name" value="Thioredoxin"/>
    <property type="match status" value="1"/>
</dbReference>
<dbReference type="CDD" id="cd02947">
    <property type="entry name" value="TRX_family"/>
    <property type="match status" value="1"/>
</dbReference>
<sequence>MTVTVIENLAQFRDILQSHQNVIVDFWATWCGPCRMISPIFEKLSDSDAKDNVFFAKVDVDQAEDVSQEYGIRAMPTFMAFQNGEKVDEVLGADPSKLERLIASLS</sequence>
<evidence type="ECO:0000313" key="7">
    <source>
        <dbReference type="EMBL" id="OBS25264.1"/>
    </source>
</evidence>
<dbReference type="InterPro" id="IPR017937">
    <property type="entry name" value="Thioredoxin_CS"/>
</dbReference>
<feature type="site" description="Contributes to redox potential value" evidence="4">
    <location>
        <position position="33"/>
    </location>
</feature>
<dbReference type="AlphaFoldDB" id="A0A1B8AXW7"/>